<dbReference type="InterPro" id="IPR029903">
    <property type="entry name" value="RmlD-like-bd"/>
</dbReference>
<name>A0A8J7LS82_9FLAO</name>
<proteinExistence type="inferred from homology"/>
<comment type="caution">
    <text evidence="8">The sequence shown here is derived from an EMBL/GenBank/DDBJ whole genome shotgun (WGS) entry which is preliminary data.</text>
</comment>
<dbReference type="EMBL" id="JAELVQ010000009">
    <property type="protein sequence ID" value="MBJ6368145.1"/>
    <property type="molecule type" value="Genomic_DNA"/>
</dbReference>
<feature type="domain" description="RmlD-like substrate binding" evidence="7">
    <location>
        <begin position="25"/>
        <end position="304"/>
    </location>
</feature>
<comment type="pathway">
    <text evidence="1 6">Carbohydrate biosynthesis; dTDP-L-rhamnose biosynthesis.</text>
</comment>
<dbReference type="CDD" id="cd05254">
    <property type="entry name" value="dTDP_HR_like_SDR_e"/>
    <property type="match status" value="1"/>
</dbReference>
<gene>
    <name evidence="8" type="primary">rfbD</name>
    <name evidence="8" type="ORF">JF259_08590</name>
</gene>
<evidence type="ECO:0000256" key="6">
    <source>
        <dbReference type="RuleBase" id="RU364082"/>
    </source>
</evidence>
<dbReference type="Proteomes" id="UP000610931">
    <property type="component" value="Unassembled WGS sequence"/>
</dbReference>
<dbReference type="SUPFAM" id="SSF51735">
    <property type="entry name" value="NAD(P)-binding Rossmann-fold domains"/>
    <property type="match status" value="1"/>
</dbReference>
<keyword evidence="9" id="KW-1185">Reference proteome</keyword>
<evidence type="ECO:0000256" key="1">
    <source>
        <dbReference type="ARBA" id="ARBA00004781"/>
    </source>
</evidence>
<dbReference type="GO" id="GO:0019305">
    <property type="term" value="P:dTDP-rhamnose biosynthetic process"/>
    <property type="evidence" value="ECO:0007669"/>
    <property type="project" value="UniProtKB-UniPathway"/>
</dbReference>
<organism evidence="8 9">
    <name type="scientific">Snuella sedimenti</name>
    <dbReference type="NCBI Taxonomy" id="2798802"/>
    <lineage>
        <taxon>Bacteria</taxon>
        <taxon>Pseudomonadati</taxon>
        <taxon>Bacteroidota</taxon>
        <taxon>Flavobacteriia</taxon>
        <taxon>Flavobacteriales</taxon>
        <taxon>Flavobacteriaceae</taxon>
        <taxon>Snuella</taxon>
    </lineage>
</organism>
<dbReference type="PANTHER" id="PTHR10491:SF4">
    <property type="entry name" value="METHIONINE ADENOSYLTRANSFERASE 2 SUBUNIT BETA"/>
    <property type="match status" value="1"/>
</dbReference>
<evidence type="ECO:0000256" key="5">
    <source>
        <dbReference type="ARBA" id="ARBA00048200"/>
    </source>
</evidence>
<keyword evidence="6" id="KW-0521">NADP</keyword>
<dbReference type="InterPro" id="IPR005913">
    <property type="entry name" value="dTDP_dehydrorham_reduct"/>
</dbReference>
<dbReference type="Gene3D" id="3.90.25.10">
    <property type="entry name" value="UDP-galactose 4-epimerase, domain 1"/>
    <property type="match status" value="1"/>
</dbReference>
<dbReference type="AlphaFoldDB" id="A0A8J7LS82"/>
<dbReference type="Pfam" id="PF04321">
    <property type="entry name" value="RmlD_sub_bind"/>
    <property type="match status" value="1"/>
</dbReference>
<comment type="function">
    <text evidence="6">Catalyzes the reduction of dTDP-6-deoxy-L-lyxo-4-hexulose to yield dTDP-L-rhamnose.</text>
</comment>
<accession>A0A8J7LS82</accession>
<evidence type="ECO:0000313" key="9">
    <source>
        <dbReference type="Proteomes" id="UP000610931"/>
    </source>
</evidence>
<evidence type="ECO:0000256" key="4">
    <source>
        <dbReference type="ARBA" id="ARBA00017099"/>
    </source>
</evidence>
<evidence type="ECO:0000256" key="2">
    <source>
        <dbReference type="ARBA" id="ARBA00010944"/>
    </source>
</evidence>
<dbReference type="Gene3D" id="3.40.50.720">
    <property type="entry name" value="NAD(P)-binding Rossmann-like Domain"/>
    <property type="match status" value="1"/>
</dbReference>
<keyword evidence="6 8" id="KW-0560">Oxidoreductase</keyword>
<dbReference type="UniPathway" id="UPA00124"/>
<dbReference type="RefSeq" id="WP_199114910.1">
    <property type="nucleotide sequence ID" value="NZ_JAELVQ010000009.1"/>
</dbReference>
<dbReference type="NCBIfam" id="TIGR01214">
    <property type="entry name" value="rmlD"/>
    <property type="match status" value="1"/>
</dbReference>
<dbReference type="EC" id="1.1.1.133" evidence="3 6"/>
<comment type="catalytic activity">
    <reaction evidence="5">
        <text>dTDP-beta-L-rhamnose + NADP(+) = dTDP-4-dehydro-beta-L-rhamnose + NADPH + H(+)</text>
        <dbReference type="Rhea" id="RHEA:21796"/>
        <dbReference type="ChEBI" id="CHEBI:15378"/>
        <dbReference type="ChEBI" id="CHEBI:57510"/>
        <dbReference type="ChEBI" id="CHEBI:57783"/>
        <dbReference type="ChEBI" id="CHEBI:58349"/>
        <dbReference type="ChEBI" id="CHEBI:62830"/>
        <dbReference type="EC" id="1.1.1.133"/>
    </reaction>
</comment>
<protein>
    <recommendedName>
        <fullName evidence="4 6">dTDP-4-dehydrorhamnose reductase</fullName>
        <ecNumber evidence="3 6">1.1.1.133</ecNumber>
    </recommendedName>
</protein>
<comment type="similarity">
    <text evidence="2 6">Belongs to the dTDP-4-dehydrorhamnose reductase family.</text>
</comment>
<dbReference type="InterPro" id="IPR036291">
    <property type="entry name" value="NAD(P)-bd_dom_sf"/>
</dbReference>
<reference evidence="8" key="1">
    <citation type="submission" date="2020-12" db="EMBL/GenBank/DDBJ databases">
        <title>Snuella sp. nov., isolated from sediment in Incheon.</title>
        <authorList>
            <person name="Kim W."/>
        </authorList>
    </citation>
    <scope>NUCLEOTIDE SEQUENCE</scope>
    <source>
        <strain evidence="8">CAU 1569</strain>
    </source>
</reference>
<sequence>MKKASNLPTTNCYPELVEGNQQLTTILVTGANGQLTSCIKDIISGYEDLKVIYTGHQDLDICNVNQVQAFFKANKIDYCINCAAYTAVDRAETETEKAFAINATGPKNLALSCRVYGIVLIHISTDFVFDGEKKEPYVETDIPNPMSVYGASKLQGEIEIKELLEHYFIIRTSWLYSEYGHNFMKTMLRLAETNDEIGVVCDQIGSPTYAGDLAEVIVAIICTESKHYGLYHYSNMGSVSWCDFAKAIFELTKTKIKVSPIKTEAYHTAAKRPSYSVLNKEKIRHELSLCIPSWEYSLKRALAKCV</sequence>
<dbReference type="GO" id="GO:0005829">
    <property type="term" value="C:cytosol"/>
    <property type="evidence" value="ECO:0007669"/>
    <property type="project" value="TreeGrafter"/>
</dbReference>
<dbReference type="PANTHER" id="PTHR10491">
    <property type="entry name" value="DTDP-4-DEHYDRORHAMNOSE REDUCTASE"/>
    <property type="match status" value="1"/>
</dbReference>
<evidence type="ECO:0000259" key="7">
    <source>
        <dbReference type="Pfam" id="PF04321"/>
    </source>
</evidence>
<evidence type="ECO:0000313" key="8">
    <source>
        <dbReference type="EMBL" id="MBJ6368145.1"/>
    </source>
</evidence>
<evidence type="ECO:0000256" key="3">
    <source>
        <dbReference type="ARBA" id="ARBA00012929"/>
    </source>
</evidence>
<dbReference type="GO" id="GO:0008831">
    <property type="term" value="F:dTDP-4-dehydrorhamnose reductase activity"/>
    <property type="evidence" value="ECO:0007669"/>
    <property type="project" value="UniProtKB-EC"/>
</dbReference>